<dbReference type="GO" id="GO:0016491">
    <property type="term" value="F:oxidoreductase activity"/>
    <property type="evidence" value="ECO:0007669"/>
    <property type="project" value="UniProtKB-ARBA"/>
</dbReference>
<evidence type="ECO:0000313" key="3">
    <source>
        <dbReference type="Proteomes" id="UP000593594"/>
    </source>
</evidence>
<dbReference type="KEGG" id="kmn:HW532_07530"/>
<dbReference type="PIRSF" id="PIRSF001439">
    <property type="entry name" value="CryM"/>
    <property type="match status" value="1"/>
</dbReference>
<comment type="similarity">
    <text evidence="1">Belongs to the ornithine cyclodeaminase/mu-crystallin family.</text>
</comment>
<dbReference type="FunFam" id="3.40.50.720:FF:000311">
    <property type="entry name" value="Ornithine cyclodeaminase"/>
    <property type="match status" value="1"/>
</dbReference>
<dbReference type="Pfam" id="PF02423">
    <property type="entry name" value="OCD_Mu_crystall"/>
    <property type="match status" value="1"/>
</dbReference>
<dbReference type="Proteomes" id="UP000593594">
    <property type="component" value="Chromosome"/>
</dbReference>
<dbReference type="InterPro" id="IPR023401">
    <property type="entry name" value="ODC_N"/>
</dbReference>
<sequence length="320" mass="33934">MQVISAEEIRRHVSYGDMVEALRKGFASGIVAPLRHHHGVERAGHPEATLLLMPAWSDFSDAAAGDGFIGLKVLTVFPDNPAAGRPSIQGSYFLISGETGAPVAIIDGVELTVRRTSCASALAADYLARKDADTMVMVGAGALAGHLVRAHAAVRPIRRVSVWNRTREKAAELAAELGREGFEAQMCGDLAAAVGEADIVSCATMSDRPLVEGAWLKPGAHLDLVGAFKPELRESDDEAMRRGSVFVDTREGALSEAGDIVQAVRSGALSEDRIRADLFDLVAGRSRGRESEEEITVFKSVGAALEDLAGAMLIHERVAG</sequence>
<proteinExistence type="inferred from homology"/>
<evidence type="ECO:0000313" key="2">
    <source>
        <dbReference type="EMBL" id="QPC42569.1"/>
    </source>
</evidence>
<reference evidence="2 3" key="1">
    <citation type="submission" date="2020-06" db="EMBL/GenBank/DDBJ databases">
        <title>Genome sequence of 2 isolates from Red Sea Mangroves.</title>
        <authorList>
            <person name="Sefrji F."/>
            <person name="Michoud G."/>
            <person name="Merlino G."/>
            <person name="Daffonchio D."/>
        </authorList>
    </citation>
    <scope>NUCLEOTIDE SEQUENCE [LARGE SCALE GENOMIC DNA]</scope>
    <source>
        <strain evidence="2 3">R1DC25</strain>
    </source>
</reference>
<protein>
    <submittedName>
        <fullName evidence="2">Ornithine cyclodeaminase family protein</fullName>
    </submittedName>
</protein>
<dbReference type="InterPro" id="IPR003462">
    <property type="entry name" value="ODC_Mu_crystall"/>
</dbReference>
<dbReference type="GO" id="GO:0005737">
    <property type="term" value="C:cytoplasm"/>
    <property type="evidence" value="ECO:0007669"/>
    <property type="project" value="TreeGrafter"/>
</dbReference>
<accession>A0A7S8HBK2</accession>
<dbReference type="PANTHER" id="PTHR13812">
    <property type="entry name" value="KETIMINE REDUCTASE MU-CRYSTALLIN"/>
    <property type="match status" value="1"/>
</dbReference>
<dbReference type="GO" id="GO:0019752">
    <property type="term" value="P:carboxylic acid metabolic process"/>
    <property type="evidence" value="ECO:0007669"/>
    <property type="project" value="UniProtKB-ARBA"/>
</dbReference>
<dbReference type="PANTHER" id="PTHR13812:SF19">
    <property type="entry name" value="KETIMINE REDUCTASE MU-CRYSTALLIN"/>
    <property type="match status" value="1"/>
</dbReference>
<gene>
    <name evidence="2" type="ORF">HW532_07530</name>
</gene>
<dbReference type="SUPFAM" id="SSF51735">
    <property type="entry name" value="NAD(P)-binding Rossmann-fold domains"/>
    <property type="match status" value="1"/>
</dbReference>
<dbReference type="RefSeq" id="WP_213163803.1">
    <property type="nucleotide sequence ID" value="NZ_CP058214.1"/>
</dbReference>
<dbReference type="Gene3D" id="3.30.1780.10">
    <property type="entry name" value="ornithine cyclodeaminase, domain 1"/>
    <property type="match status" value="1"/>
</dbReference>
<dbReference type="AlphaFoldDB" id="A0A7S8HBK2"/>
<evidence type="ECO:0000256" key="1">
    <source>
        <dbReference type="ARBA" id="ARBA00008903"/>
    </source>
</evidence>
<keyword evidence="3" id="KW-1185">Reference proteome</keyword>
<dbReference type="Gene3D" id="3.40.50.720">
    <property type="entry name" value="NAD(P)-binding Rossmann-like Domain"/>
    <property type="match status" value="1"/>
</dbReference>
<organism evidence="2 3">
    <name type="scientific">Kaustia mangrovi</name>
    <dbReference type="NCBI Taxonomy" id="2593653"/>
    <lineage>
        <taxon>Bacteria</taxon>
        <taxon>Pseudomonadati</taxon>
        <taxon>Pseudomonadota</taxon>
        <taxon>Alphaproteobacteria</taxon>
        <taxon>Hyphomicrobiales</taxon>
        <taxon>Parvibaculaceae</taxon>
        <taxon>Kaustia</taxon>
    </lineage>
</organism>
<dbReference type="InterPro" id="IPR036291">
    <property type="entry name" value="NAD(P)-bd_dom_sf"/>
</dbReference>
<name>A0A7S8HBK2_9HYPH</name>
<dbReference type="NCBIfam" id="NF004793">
    <property type="entry name" value="PRK06141.1"/>
    <property type="match status" value="1"/>
</dbReference>
<dbReference type="EMBL" id="CP058214">
    <property type="protein sequence ID" value="QPC42569.1"/>
    <property type="molecule type" value="Genomic_DNA"/>
</dbReference>